<dbReference type="RefSeq" id="WP_015931431.1">
    <property type="nucleotide sequence ID" value="NC_011894.1"/>
</dbReference>
<name>B8IHB0_METNO</name>
<keyword evidence="2" id="KW-0238">DNA-binding</keyword>
<dbReference type="AlphaFoldDB" id="B8IHB0"/>
<gene>
    <name evidence="6" type="ordered locus">Mnod_4945</name>
</gene>
<evidence type="ECO:0000256" key="4">
    <source>
        <dbReference type="SAM" id="MobiDB-lite"/>
    </source>
</evidence>
<keyword evidence="3" id="KW-0804">Transcription</keyword>
<evidence type="ECO:0000256" key="2">
    <source>
        <dbReference type="ARBA" id="ARBA00023125"/>
    </source>
</evidence>
<keyword evidence="7" id="KW-1185">Reference proteome</keyword>
<dbReference type="HOGENOM" id="CLU_1516199_0_0_5"/>
<feature type="region of interest" description="Disordered" evidence="4">
    <location>
        <begin position="1"/>
        <end position="25"/>
    </location>
</feature>
<dbReference type="GO" id="GO:0003677">
    <property type="term" value="F:DNA binding"/>
    <property type="evidence" value="ECO:0007669"/>
    <property type="project" value="UniProtKB-KW"/>
</dbReference>
<dbReference type="eggNOG" id="ENOG5030VDC">
    <property type="taxonomic scope" value="Bacteria"/>
</dbReference>
<proteinExistence type="predicted"/>
<dbReference type="Pfam" id="PF00847">
    <property type="entry name" value="AP2"/>
    <property type="match status" value="1"/>
</dbReference>
<dbReference type="GO" id="GO:0003700">
    <property type="term" value="F:DNA-binding transcription factor activity"/>
    <property type="evidence" value="ECO:0007669"/>
    <property type="project" value="InterPro"/>
</dbReference>
<feature type="domain" description="AP2/ERF" evidence="5">
    <location>
        <begin position="122"/>
        <end position="159"/>
    </location>
</feature>
<dbReference type="Proteomes" id="UP000008207">
    <property type="component" value="Chromosome"/>
</dbReference>
<accession>B8IHB0</accession>
<evidence type="ECO:0000259" key="5">
    <source>
        <dbReference type="Pfam" id="PF00847"/>
    </source>
</evidence>
<dbReference type="Gene3D" id="1.20.5.2050">
    <property type="match status" value="1"/>
</dbReference>
<organism evidence="6 7">
    <name type="scientific">Methylobacterium nodulans (strain LMG 21967 / CNCM I-2342 / ORS 2060)</name>
    <dbReference type="NCBI Taxonomy" id="460265"/>
    <lineage>
        <taxon>Bacteria</taxon>
        <taxon>Pseudomonadati</taxon>
        <taxon>Pseudomonadota</taxon>
        <taxon>Alphaproteobacteria</taxon>
        <taxon>Hyphomicrobiales</taxon>
        <taxon>Methylobacteriaceae</taxon>
        <taxon>Methylobacterium</taxon>
    </lineage>
</organism>
<evidence type="ECO:0000313" key="7">
    <source>
        <dbReference type="Proteomes" id="UP000008207"/>
    </source>
</evidence>
<sequence>MSLVTSTEALPRRRRPPGEPDGDTAAQTASLLRVDDPARGEPAGWTATVLRDGRSVARHFPDERYGGMAASRAEAERFAAGLPTTDREELALMRRLRPRRNCRSGLPGVSRFIRKPSGTAFWVAYWDDAQGRKIQRKFSVSVHGEEEARRLAIDARLTAVRDHIDRSVALQVGGVALNTTD</sequence>
<evidence type="ECO:0000313" key="6">
    <source>
        <dbReference type="EMBL" id="ACL59802.1"/>
    </source>
</evidence>
<evidence type="ECO:0000256" key="1">
    <source>
        <dbReference type="ARBA" id="ARBA00023015"/>
    </source>
</evidence>
<evidence type="ECO:0000256" key="3">
    <source>
        <dbReference type="ARBA" id="ARBA00023163"/>
    </source>
</evidence>
<keyword evidence="1" id="KW-0805">Transcription regulation</keyword>
<dbReference type="EMBL" id="CP001349">
    <property type="protein sequence ID" value="ACL59802.1"/>
    <property type="molecule type" value="Genomic_DNA"/>
</dbReference>
<reference evidence="6 7" key="1">
    <citation type="submission" date="2009-01" db="EMBL/GenBank/DDBJ databases">
        <title>Complete sequence of chromosome of Methylobacterium nodulans ORS 2060.</title>
        <authorList>
            <consortium name="US DOE Joint Genome Institute"/>
            <person name="Lucas S."/>
            <person name="Copeland A."/>
            <person name="Lapidus A."/>
            <person name="Glavina del Rio T."/>
            <person name="Dalin E."/>
            <person name="Tice H."/>
            <person name="Bruce D."/>
            <person name="Goodwin L."/>
            <person name="Pitluck S."/>
            <person name="Sims D."/>
            <person name="Brettin T."/>
            <person name="Detter J.C."/>
            <person name="Han C."/>
            <person name="Larimer F."/>
            <person name="Land M."/>
            <person name="Hauser L."/>
            <person name="Kyrpides N."/>
            <person name="Ivanova N."/>
            <person name="Marx C.J."/>
            <person name="Richardson P."/>
        </authorList>
    </citation>
    <scope>NUCLEOTIDE SEQUENCE [LARGE SCALE GENOMIC DNA]</scope>
    <source>
        <strain evidence="7">LMG 21967 / CNCM I-2342 / ORS 2060</strain>
    </source>
</reference>
<dbReference type="InterPro" id="IPR001471">
    <property type="entry name" value="AP2/ERF_dom"/>
</dbReference>
<dbReference type="OrthoDB" id="154347at2"/>
<dbReference type="KEGG" id="mno:Mnod_4945"/>
<protein>
    <submittedName>
        <fullName evidence="6">Pathogenesis-related transcriptional factor and ERF protein</fullName>
    </submittedName>
</protein>